<dbReference type="GO" id="GO:0016020">
    <property type="term" value="C:membrane"/>
    <property type="evidence" value="ECO:0007669"/>
    <property type="project" value="UniProtKB-SubCell"/>
</dbReference>
<proteinExistence type="predicted"/>
<feature type="transmembrane region" description="Helical" evidence="5">
    <location>
        <begin position="53"/>
        <end position="75"/>
    </location>
</feature>
<feature type="transmembrane region" description="Helical" evidence="5">
    <location>
        <begin position="176"/>
        <end position="196"/>
    </location>
</feature>
<dbReference type="Pfam" id="PF04932">
    <property type="entry name" value="Wzy_C"/>
    <property type="match status" value="1"/>
</dbReference>
<feature type="domain" description="O-antigen ligase-related" evidence="6">
    <location>
        <begin position="143"/>
        <end position="288"/>
    </location>
</feature>
<feature type="transmembrane region" description="Helical" evidence="5">
    <location>
        <begin position="139"/>
        <end position="170"/>
    </location>
</feature>
<gene>
    <name evidence="7" type="ORF">EU93_0210</name>
</gene>
<sequence length="367" mass="42289">MVLKCILSQFSQINNLDSWDPILNWIGLLNWIPLFLCFIGFQPYLNSAQKRLVLSKVFIASSIPILLSGFAQFFFKINGPYQLMDGLIIWYQRPINGGGLTSVFNNPNYAGGWLTLIFPLCLSVLFINSKKRSRIKSIVSLIICILFTTCIVLTNSRGAWIGLIVSIPIVLGKVTLFWLIPLIIIFVVTILVTLIPSMPIEFKAFMENFIPDKVFSKFSEIFLNLKNFPRLDIWKNSFLFIRNRPLLGWGASTFSILYFQKTNFLNNHAHNLFLELSINYGIIVSLIIFLTISSIIITSYFFIFKRENNLEIINDRSWWAATFIFILSHLYDVLYYDLRISISSWIFIAGLRAIISENKSLTNLKKI</sequence>
<comment type="caution">
    <text evidence="7">The sequence shown here is derived from an EMBL/GenBank/DDBJ whole genome shotgun (WGS) entry which is preliminary data.</text>
</comment>
<accession>A0A0A1ZUI2</accession>
<feature type="transmembrane region" description="Helical" evidence="5">
    <location>
        <begin position="22"/>
        <end position="41"/>
    </location>
</feature>
<feature type="transmembrane region" description="Helical" evidence="5">
    <location>
        <begin position="244"/>
        <end position="260"/>
    </location>
</feature>
<reference evidence="8" key="1">
    <citation type="journal article" date="2014" name="Sci. Data">
        <title>Genomes of diverse isolates of the marine cyanobacterium Prochlorococcus.</title>
        <authorList>
            <person name="Biller S."/>
            <person name="Berube P."/>
            <person name="Thompson J."/>
            <person name="Kelly L."/>
            <person name="Roggensack S."/>
            <person name="Awad L."/>
            <person name="Roache-Johnson K."/>
            <person name="Ding H."/>
            <person name="Giovannoni S.J."/>
            <person name="Moore L.R."/>
            <person name="Chisholm S.W."/>
        </authorList>
    </citation>
    <scope>NUCLEOTIDE SEQUENCE [LARGE SCALE GENOMIC DNA]</scope>
</reference>
<name>A0A0A1ZUI2_PROMR</name>
<evidence type="ECO:0000256" key="1">
    <source>
        <dbReference type="ARBA" id="ARBA00004141"/>
    </source>
</evidence>
<protein>
    <recommendedName>
        <fullName evidence="6">O-antigen ligase-related domain-containing protein</fullName>
    </recommendedName>
</protein>
<evidence type="ECO:0000256" key="2">
    <source>
        <dbReference type="ARBA" id="ARBA00022692"/>
    </source>
</evidence>
<keyword evidence="3 5" id="KW-1133">Transmembrane helix</keyword>
<dbReference type="InterPro" id="IPR051533">
    <property type="entry name" value="WaaL-like"/>
</dbReference>
<feature type="transmembrane region" description="Helical" evidence="5">
    <location>
        <begin position="109"/>
        <end position="127"/>
    </location>
</feature>
<keyword evidence="2 5" id="KW-0812">Transmembrane</keyword>
<comment type="subcellular location">
    <subcellularLocation>
        <location evidence="1">Membrane</location>
        <topology evidence="1">Multi-pass membrane protein</topology>
    </subcellularLocation>
</comment>
<dbReference type="PANTHER" id="PTHR37422:SF13">
    <property type="entry name" value="LIPOPOLYSACCHARIDE BIOSYNTHESIS PROTEIN PA4999-RELATED"/>
    <property type="match status" value="1"/>
</dbReference>
<dbReference type="PANTHER" id="PTHR37422">
    <property type="entry name" value="TEICHURONIC ACID BIOSYNTHESIS PROTEIN TUAE"/>
    <property type="match status" value="1"/>
</dbReference>
<dbReference type="Proteomes" id="UP000030491">
    <property type="component" value="Unassembled WGS sequence"/>
</dbReference>
<evidence type="ECO:0000313" key="8">
    <source>
        <dbReference type="Proteomes" id="UP000030491"/>
    </source>
</evidence>
<dbReference type="InterPro" id="IPR007016">
    <property type="entry name" value="O-antigen_ligase-rel_domated"/>
</dbReference>
<evidence type="ECO:0000256" key="4">
    <source>
        <dbReference type="ARBA" id="ARBA00023136"/>
    </source>
</evidence>
<evidence type="ECO:0000256" key="3">
    <source>
        <dbReference type="ARBA" id="ARBA00022989"/>
    </source>
</evidence>
<dbReference type="EMBL" id="JNAJ01000004">
    <property type="protein sequence ID" value="KGF93035.1"/>
    <property type="molecule type" value="Genomic_DNA"/>
</dbReference>
<evidence type="ECO:0000259" key="6">
    <source>
        <dbReference type="Pfam" id="PF04932"/>
    </source>
</evidence>
<organism evidence="7 8">
    <name type="scientific">Prochlorococcus marinus str. MIT 9116</name>
    <dbReference type="NCBI Taxonomy" id="167544"/>
    <lineage>
        <taxon>Bacteria</taxon>
        <taxon>Bacillati</taxon>
        <taxon>Cyanobacteriota</taxon>
        <taxon>Cyanophyceae</taxon>
        <taxon>Synechococcales</taxon>
        <taxon>Prochlorococcaceae</taxon>
        <taxon>Prochlorococcus</taxon>
    </lineage>
</organism>
<evidence type="ECO:0000313" key="7">
    <source>
        <dbReference type="EMBL" id="KGF93035.1"/>
    </source>
</evidence>
<keyword evidence="4 5" id="KW-0472">Membrane</keyword>
<feature type="transmembrane region" description="Helical" evidence="5">
    <location>
        <begin position="280"/>
        <end position="304"/>
    </location>
</feature>
<feature type="transmembrane region" description="Helical" evidence="5">
    <location>
        <begin position="316"/>
        <end position="332"/>
    </location>
</feature>
<dbReference type="AlphaFoldDB" id="A0A0A1ZUI2"/>
<evidence type="ECO:0000256" key="5">
    <source>
        <dbReference type="SAM" id="Phobius"/>
    </source>
</evidence>